<evidence type="ECO:0000313" key="5">
    <source>
        <dbReference type="Proteomes" id="UP000680699"/>
    </source>
</evidence>
<dbReference type="Proteomes" id="UP000680699">
    <property type="component" value="Segment"/>
</dbReference>
<keyword evidence="2" id="KW-0808">Transferase</keyword>
<dbReference type="InterPro" id="IPR043502">
    <property type="entry name" value="DNA/RNA_pol_sf"/>
</dbReference>
<dbReference type="SUPFAM" id="SSF56672">
    <property type="entry name" value="DNA/RNA polymerases"/>
    <property type="match status" value="1"/>
</dbReference>
<evidence type="ECO:0000256" key="2">
    <source>
        <dbReference type="ARBA" id="ARBA00022679"/>
    </source>
</evidence>
<name>A0A5B8GNW6_9VIRU</name>
<proteinExistence type="predicted"/>
<evidence type="ECO:0000313" key="4">
    <source>
        <dbReference type="EMBL" id="QDW80875.1"/>
    </source>
</evidence>
<dbReference type="EMBL" id="MK542706">
    <property type="protein sequence ID" value="QDW80875.1"/>
    <property type="molecule type" value="Genomic_RNA"/>
</dbReference>
<accession>A0A5B8GNW6</accession>
<keyword evidence="5" id="KW-1185">Reference proteome</keyword>
<sequence length="653" mass="75172">MGQKRSDHVKTPAFWSATCSVRRRFLRLKRALEKLHQVSLPSPMLVGTAESKEKNFKRFLSDLIEGKEHIWVNPLRRLQRRTRYSIGLTLFLFRKILKGKSPDLESLLERVSSPPGEVDNDFLEFARDQVDRIFPQGWDRGYWNRVKSATVSTKSCSESRRSDGGNRMYWLDRANSDARSEFCQYLSGERDLRDLPDTAAQFINVETSGKVRALSVPPAKFSLLLPLHKLMYDQLSKEPWLLRGDASAKSFSDFLKQEGELFVSGDYESATDNLNPIIQHEILSKLLSNCTEVPSGISQLALRSLHWRAGVRGNIDASDEEHPPDIREITSGQMMGFPISFPLLCLINYITFKFAVRRHVPLRINGDDIVARITKEEYDRWVTLVGKSGLKLSVGKTMVDRSFFTLNSSLFEGKKVRVVELPFIRSKAFFGLTEEDKEGSPYSFVGRYKSFCPGYFGQKRWYLRTLFLQGNRDQIMKSGGSLNRRFQMNIPAWVLRDSQLLSREASFLDLPAEKPPPMEKSEWSKRPKGFRIAYSASKKEYSEEEKEELIEAQVQSAWEGPDEDEDYRQVFEGLKDVSFNLIKMSKMLRLPVGELRKTLRARAEKIVSSYKRPAKVYPYWKKSEGSCHASLACQEEQDQQVVEPRLYPPPLVY</sequence>
<dbReference type="RefSeq" id="YP_010798225.1">
    <property type="nucleotide sequence ID" value="NC_076371.1"/>
</dbReference>
<reference evidence="4" key="1">
    <citation type="submission" date="2019-02" db="EMBL/GenBank/DDBJ databases">
        <authorList>
            <person name="Guo J."/>
            <person name="Zhu J.Z."/>
            <person name="Zhong J."/>
        </authorList>
    </citation>
    <scope>NUCLEOTIDE SEQUENCE</scope>
    <source>
        <strain evidence="4">T2</strain>
    </source>
</reference>
<keyword evidence="3" id="KW-0548">Nucleotidyltransferase</keyword>
<protein>
    <submittedName>
        <fullName evidence="4">RNA-dependent RNA polymerase</fullName>
    </submittedName>
</protein>
<evidence type="ECO:0000256" key="1">
    <source>
        <dbReference type="ARBA" id="ARBA00022484"/>
    </source>
</evidence>
<dbReference type="GeneID" id="80536339"/>
<organism evidence="4 5">
    <name type="scientific">Colletotrichum gloeosporioides ourmia-like virus 1</name>
    <dbReference type="NCBI Taxonomy" id="2599960"/>
    <lineage>
        <taxon>Viruses</taxon>
        <taxon>Riboviria</taxon>
        <taxon>Orthornavirae</taxon>
        <taxon>Lenarviricota</taxon>
        <taxon>Miaviricetes</taxon>
        <taxon>Ourlivirales</taxon>
        <taxon>Botourmiaviridae</taxon>
        <taxon>Magoulivirus</taxon>
        <taxon>Magoulivirus colletotrichi</taxon>
        <taxon>Colletotrichum magoulivirus</taxon>
    </lineage>
</organism>
<dbReference type="GO" id="GO:0003968">
    <property type="term" value="F:RNA-directed RNA polymerase activity"/>
    <property type="evidence" value="ECO:0007669"/>
    <property type="project" value="UniProtKB-KW"/>
</dbReference>
<dbReference type="KEGG" id="vg:80536339"/>
<evidence type="ECO:0000256" key="3">
    <source>
        <dbReference type="ARBA" id="ARBA00022695"/>
    </source>
</evidence>
<keyword evidence="1 4" id="KW-0696">RNA-directed RNA polymerase</keyword>